<dbReference type="EMBL" id="FRAP01000016">
    <property type="protein sequence ID" value="SHL02337.1"/>
    <property type="molecule type" value="Genomic_DNA"/>
</dbReference>
<dbReference type="STRING" id="1848.SAMN05443637_116102"/>
<evidence type="ECO:0000313" key="1">
    <source>
        <dbReference type="EMBL" id="SHL02337.1"/>
    </source>
</evidence>
<evidence type="ECO:0000313" key="2">
    <source>
        <dbReference type="Proteomes" id="UP000184363"/>
    </source>
</evidence>
<dbReference type="AlphaFoldDB" id="A0A1M6X8N1"/>
<reference evidence="1 2" key="1">
    <citation type="submission" date="2016-11" db="EMBL/GenBank/DDBJ databases">
        <authorList>
            <person name="Jaros S."/>
            <person name="Januszkiewicz K."/>
            <person name="Wedrychowicz H."/>
        </authorList>
    </citation>
    <scope>NUCLEOTIDE SEQUENCE [LARGE SCALE GENOMIC DNA]</scope>
    <source>
        <strain evidence="1 2">DSM 43832</strain>
    </source>
</reference>
<dbReference type="SUPFAM" id="SSF50129">
    <property type="entry name" value="GroES-like"/>
    <property type="match status" value="1"/>
</dbReference>
<gene>
    <name evidence="1" type="ORF">SAMN05443637_116102</name>
</gene>
<sequence>MLDLTLYEKQVRGSLFGSSNGQHDVPRLLELANLGQLKLAELITREYTLEQVNQGYEDMRTGRNIRGLIRF</sequence>
<dbReference type="Proteomes" id="UP000184363">
    <property type="component" value="Unassembled WGS sequence"/>
</dbReference>
<proteinExistence type="predicted"/>
<organism evidence="1 2">
    <name type="scientific">Pseudonocardia thermophila</name>
    <dbReference type="NCBI Taxonomy" id="1848"/>
    <lineage>
        <taxon>Bacteria</taxon>
        <taxon>Bacillati</taxon>
        <taxon>Actinomycetota</taxon>
        <taxon>Actinomycetes</taxon>
        <taxon>Pseudonocardiales</taxon>
        <taxon>Pseudonocardiaceae</taxon>
        <taxon>Pseudonocardia</taxon>
    </lineage>
</organism>
<evidence type="ECO:0008006" key="3">
    <source>
        <dbReference type="Google" id="ProtNLM"/>
    </source>
</evidence>
<protein>
    <recommendedName>
        <fullName evidence="3">Alcohol dehydrogenase</fullName>
    </recommendedName>
</protein>
<name>A0A1M6X8N1_PSETH</name>
<dbReference type="Gene3D" id="3.90.180.10">
    <property type="entry name" value="Medium-chain alcohol dehydrogenases, catalytic domain"/>
    <property type="match status" value="1"/>
</dbReference>
<keyword evidence="2" id="KW-1185">Reference proteome</keyword>
<accession>A0A1M6X8N1</accession>
<dbReference type="InterPro" id="IPR011032">
    <property type="entry name" value="GroES-like_sf"/>
</dbReference>